<dbReference type="PRINTS" id="PR00344">
    <property type="entry name" value="BCTRLSENSOR"/>
</dbReference>
<dbReference type="PROSITE" id="PS50113">
    <property type="entry name" value="PAC"/>
    <property type="match status" value="1"/>
</dbReference>
<comment type="caution">
    <text evidence="9">The sequence shown here is derived from an EMBL/GenBank/DDBJ whole genome shotgun (WGS) entry which is preliminary data.</text>
</comment>
<keyword evidence="3" id="KW-0597">Phosphoprotein</keyword>
<dbReference type="InterPro" id="IPR000014">
    <property type="entry name" value="PAS"/>
</dbReference>
<dbReference type="InterPro" id="IPR052162">
    <property type="entry name" value="Sensor_kinase/Photoreceptor"/>
</dbReference>
<dbReference type="PROSITE" id="PS50112">
    <property type="entry name" value="PAS"/>
    <property type="match status" value="2"/>
</dbReference>
<dbReference type="NCBIfam" id="TIGR00229">
    <property type="entry name" value="sensory_box"/>
    <property type="match status" value="2"/>
</dbReference>
<reference evidence="9 10" key="1">
    <citation type="submission" date="2019-03" db="EMBL/GenBank/DDBJ databases">
        <title>Freshwater and sediment microbial communities from various areas in North America, analyzing microbe dynamics in response to fracking.</title>
        <authorList>
            <person name="Lamendella R."/>
        </authorList>
    </citation>
    <scope>NUCLEOTIDE SEQUENCE [LARGE SCALE GENOMIC DNA]</scope>
    <source>
        <strain evidence="9 10">114D</strain>
    </source>
</reference>
<dbReference type="SUPFAM" id="SSF55785">
    <property type="entry name" value="PYP-like sensor domain (PAS domain)"/>
    <property type="match status" value="2"/>
</dbReference>
<evidence type="ECO:0000313" key="10">
    <source>
        <dbReference type="Proteomes" id="UP000294848"/>
    </source>
</evidence>
<dbReference type="PANTHER" id="PTHR43304">
    <property type="entry name" value="PHYTOCHROME-LIKE PROTEIN CPH1"/>
    <property type="match status" value="1"/>
</dbReference>
<dbReference type="Pfam" id="PF02518">
    <property type="entry name" value="HATPase_c"/>
    <property type="match status" value="1"/>
</dbReference>
<keyword evidence="5" id="KW-0418">Kinase</keyword>
<accession>A0A4R6GNE0</accession>
<evidence type="ECO:0000259" key="7">
    <source>
        <dbReference type="PROSITE" id="PS50112"/>
    </source>
</evidence>
<feature type="domain" description="PAS" evidence="7">
    <location>
        <begin position="132"/>
        <end position="177"/>
    </location>
</feature>
<dbReference type="InterPro" id="IPR000700">
    <property type="entry name" value="PAS-assoc_C"/>
</dbReference>
<dbReference type="SMART" id="SM00388">
    <property type="entry name" value="HisKA"/>
    <property type="match status" value="1"/>
</dbReference>
<evidence type="ECO:0000259" key="6">
    <source>
        <dbReference type="PROSITE" id="PS50109"/>
    </source>
</evidence>
<dbReference type="SUPFAM" id="SSF47384">
    <property type="entry name" value="Homodimeric domain of signal transducing histidine kinase"/>
    <property type="match status" value="1"/>
</dbReference>
<protein>
    <recommendedName>
        <fullName evidence="2">histidine kinase</fullName>
        <ecNumber evidence="2">2.7.13.3</ecNumber>
    </recommendedName>
</protein>
<keyword evidence="4" id="KW-0808">Transferase</keyword>
<gene>
    <name evidence="9" type="ORF">DET52_111121</name>
</gene>
<dbReference type="InterPro" id="IPR013767">
    <property type="entry name" value="PAS_fold"/>
</dbReference>
<dbReference type="SMART" id="SM00086">
    <property type="entry name" value="PAC"/>
    <property type="match status" value="2"/>
</dbReference>
<dbReference type="SMART" id="SM00091">
    <property type="entry name" value="PAS"/>
    <property type="match status" value="2"/>
</dbReference>
<feature type="domain" description="PAS" evidence="7">
    <location>
        <begin position="13"/>
        <end position="57"/>
    </location>
</feature>
<dbReference type="GO" id="GO:0006355">
    <property type="term" value="P:regulation of DNA-templated transcription"/>
    <property type="evidence" value="ECO:0007669"/>
    <property type="project" value="InterPro"/>
</dbReference>
<dbReference type="Pfam" id="PF13426">
    <property type="entry name" value="PAS_9"/>
    <property type="match status" value="1"/>
</dbReference>
<dbReference type="InterPro" id="IPR004358">
    <property type="entry name" value="Sig_transdc_His_kin-like_C"/>
</dbReference>
<evidence type="ECO:0000256" key="5">
    <source>
        <dbReference type="ARBA" id="ARBA00022777"/>
    </source>
</evidence>
<evidence type="ECO:0000256" key="1">
    <source>
        <dbReference type="ARBA" id="ARBA00000085"/>
    </source>
</evidence>
<organism evidence="9 10">
    <name type="scientific">Sunxiuqinia elliptica</name>
    <dbReference type="NCBI Taxonomy" id="655355"/>
    <lineage>
        <taxon>Bacteria</taxon>
        <taxon>Pseudomonadati</taxon>
        <taxon>Bacteroidota</taxon>
        <taxon>Bacteroidia</taxon>
        <taxon>Marinilabiliales</taxon>
        <taxon>Prolixibacteraceae</taxon>
        <taxon>Sunxiuqinia</taxon>
    </lineage>
</organism>
<dbReference type="InterPro" id="IPR003594">
    <property type="entry name" value="HATPase_dom"/>
</dbReference>
<dbReference type="InterPro" id="IPR001610">
    <property type="entry name" value="PAC"/>
</dbReference>
<dbReference type="EMBL" id="SNWI01000011">
    <property type="protein sequence ID" value="TDN96751.1"/>
    <property type="molecule type" value="Genomic_DNA"/>
</dbReference>
<dbReference type="EC" id="2.7.13.3" evidence="2"/>
<dbReference type="GO" id="GO:0000155">
    <property type="term" value="F:phosphorelay sensor kinase activity"/>
    <property type="evidence" value="ECO:0007669"/>
    <property type="project" value="InterPro"/>
</dbReference>
<dbReference type="InterPro" id="IPR035965">
    <property type="entry name" value="PAS-like_dom_sf"/>
</dbReference>
<dbReference type="InterPro" id="IPR003661">
    <property type="entry name" value="HisK_dim/P_dom"/>
</dbReference>
<evidence type="ECO:0000256" key="2">
    <source>
        <dbReference type="ARBA" id="ARBA00012438"/>
    </source>
</evidence>
<dbReference type="FunFam" id="3.30.565.10:FF:000006">
    <property type="entry name" value="Sensor histidine kinase WalK"/>
    <property type="match status" value="1"/>
</dbReference>
<dbReference type="SMART" id="SM00387">
    <property type="entry name" value="HATPase_c"/>
    <property type="match status" value="1"/>
</dbReference>
<dbReference type="InterPro" id="IPR005467">
    <property type="entry name" value="His_kinase_dom"/>
</dbReference>
<feature type="domain" description="PAC" evidence="8">
    <location>
        <begin position="209"/>
        <end position="259"/>
    </location>
</feature>
<dbReference type="InterPro" id="IPR036890">
    <property type="entry name" value="HATPase_C_sf"/>
</dbReference>
<dbReference type="AlphaFoldDB" id="A0A4R6GNE0"/>
<dbReference type="PANTHER" id="PTHR43304:SF1">
    <property type="entry name" value="PAC DOMAIN-CONTAINING PROTEIN"/>
    <property type="match status" value="1"/>
</dbReference>
<dbReference type="Pfam" id="PF00512">
    <property type="entry name" value="HisKA"/>
    <property type="match status" value="1"/>
</dbReference>
<dbReference type="InterPro" id="IPR036097">
    <property type="entry name" value="HisK_dim/P_sf"/>
</dbReference>
<comment type="catalytic activity">
    <reaction evidence="1">
        <text>ATP + protein L-histidine = ADP + protein N-phospho-L-histidine.</text>
        <dbReference type="EC" id="2.7.13.3"/>
    </reaction>
</comment>
<evidence type="ECO:0000256" key="4">
    <source>
        <dbReference type="ARBA" id="ARBA00022679"/>
    </source>
</evidence>
<dbReference type="CDD" id="cd00082">
    <property type="entry name" value="HisKA"/>
    <property type="match status" value="1"/>
</dbReference>
<dbReference type="Gene3D" id="1.10.287.130">
    <property type="match status" value="1"/>
</dbReference>
<dbReference type="CDD" id="cd00130">
    <property type="entry name" value="PAS"/>
    <property type="match status" value="2"/>
</dbReference>
<feature type="domain" description="Histidine kinase" evidence="6">
    <location>
        <begin position="277"/>
        <end position="490"/>
    </location>
</feature>
<evidence type="ECO:0000259" key="8">
    <source>
        <dbReference type="PROSITE" id="PS50113"/>
    </source>
</evidence>
<name>A0A4R6GNE0_9BACT</name>
<dbReference type="Pfam" id="PF00989">
    <property type="entry name" value="PAS"/>
    <property type="match status" value="1"/>
</dbReference>
<evidence type="ECO:0000256" key="3">
    <source>
        <dbReference type="ARBA" id="ARBA00022553"/>
    </source>
</evidence>
<proteinExistence type="predicted"/>
<sequence>MRPRSTASMFLKKLSMINSILTHALDGILAIDLDGKISYANHSALQLLNYQEHQLIGIPHSSLVQDSKNSELDKIISRLDKQEQPEAIQTIRLTRDKRPVFVSARFSPVYDKQGQLIAISELIRPLTAEERMSNKAQDLLETAPDAMVIVNESGTIQRMNAQATNIFGYQKEELLGQKIEQLIPQRFHGNHSQHRANYFKSPKIRPMGANLELFAKHKDGHEFPVEISLSPLKTARELLVSAAIRDITARKKTEQELHSFNHQLQVKNKELEQFAYIASHDLQEPLRTVKSFVDLLNQHYSELLEGQGKHFLHFISQATNRMEELVVGLLNYSRIGQSKQKSPVDCSELLCEIQQDLASSISLAKATVHSNGLPQVEAYPTELRQLFQNLIVNAIKFREDKRAPMITIRAERKKDHFLFQVADNGIGIAPQHLERIFVIFQRLHPQSDYEGTGIGLALCQKIVELHGGSIWVQSTLGKGSTFLFTLPINPMHDLAIQEPTIKT</sequence>
<dbReference type="SUPFAM" id="SSF55874">
    <property type="entry name" value="ATPase domain of HSP90 chaperone/DNA topoisomerase II/histidine kinase"/>
    <property type="match status" value="1"/>
</dbReference>
<dbReference type="Proteomes" id="UP000294848">
    <property type="component" value="Unassembled WGS sequence"/>
</dbReference>
<dbReference type="Gene3D" id="3.30.565.10">
    <property type="entry name" value="Histidine kinase-like ATPase, C-terminal domain"/>
    <property type="match status" value="1"/>
</dbReference>
<evidence type="ECO:0000313" key="9">
    <source>
        <dbReference type="EMBL" id="TDN96751.1"/>
    </source>
</evidence>
<dbReference type="Gene3D" id="3.30.450.20">
    <property type="entry name" value="PAS domain"/>
    <property type="match status" value="2"/>
</dbReference>
<dbReference type="PROSITE" id="PS50109">
    <property type="entry name" value="HIS_KIN"/>
    <property type="match status" value="1"/>
</dbReference>